<comment type="caution">
    <text evidence="2">The sequence shown here is derived from an EMBL/GenBank/DDBJ whole genome shotgun (WGS) entry which is preliminary data.</text>
</comment>
<feature type="compositionally biased region" description="Polar residues" evidence="1">
    <location>
        <begin position="288"/>
        <end position="297"/>
    </location>
</feature>
<dbReference type="STRING" id="2018661.A0A2A2KY43"/>
<evidence type="ECO:0000313" key="2">
    <source>
        <dbReference type="EMBL" id="PAV78733.1"/>
    </source>
</evidence>
<evidence type="ECO:0000256" key="1">
    <source>
        <dbReference type="SAM" id="MobiDB-lite"/>
    </source>
</evidence>
<proteinExistence type="predicted"/>
<dbReference type="PANTHER" id="PTHR36935">
    <property type="entry name" value="PROTEIN CBG00261"/>
    <property type="match status" value="1"/>
</dbReference>
<dbReference type="PANTHER" id="PTHR36935:SF1">
    <property type="entry name" value="RAS FAMILY PROTEIN"/>
    <property type="match status" value="1"/>
</dbReference>
<dbReference type="Proteomes" id="UP000218231">
    <property type="component" value="Unassembled WGS sequence"/>
</dbReference>
<name>A0A2A2KY43_9BILA</name>
<dbReference type="OrthoDB" id="5853768at2759"/>
<gene>
    <name evidence="2" type="ORF">WR25_07423</name>
</gene>
<organism evidence="2 3">
    <name type="scientific">Diploscapter pachys</name>
    <dbReference type="NCBI Taxonomy" id="2018661"/>
    <lineage>
        <taxon>Eukaryota</taxon>
        <taxon>Metazoa</taxon>
        <taxon>Ecdysozoa</taxon>
        <taxon>Nematoda</taxon>
        <taxon>Chromadorea</taxon>
        <taxon>Rhabditida</taxon>
        <taxon>Rhabditina</taxon>
        <taxon>Rhabditomorpha</taxon>
        <taxon>Rhabditoidea</taxon>
        <taxon>Rhabditidae</taxon>
        <taxon>Diploscapter</taxon>
    </lineage>
</organism>
<reference evidence="2 3" key="1">
    <citation type="journal article" date="2017" name="Curr. Biol.">
        <title>Genome architecture and evolution of a unichromosomal asexual nematode.</title>
        <authorList>
            <person name="Fradin H."/>
            <person name="Zegar C."/>
            <person name="Gutwein M."/>
            <person name="Lucas J."/>
            <person name="Kovtun M."/>
            <person name="Corcoran D."/>
            <person name="Baugh L.R."/>
            <person name="Kiontke K."/>
            <person name="Gunsalus K."/>
            <person name="Fitch D.H."/>
            <person name="Piano F."/>
        </authorList>
    </citation>
    <scope>NUCLEOTIDE SEQUENCE [LARGE SCALE GENOMIC DNA]</scope>
    <source>
        <strain evidence="2">PF1309</strain>
    </source>
</reference>
<feature type="region of interest" description="Disordered" evidence="1">
    <location>
        <begin position="247"/>
        <end position="297"/>
    </location>
</feature>
<accession>A0A2A2KY43</accession>
<feature type="compositionally biased region" description="Low complexity" evidence="1">
    <location>
        <begin position="273"/>
        <end position="287"/>
    </location>
</feature>
<evidence type="ECO:0000313" key="3">
    <source>
        <dbReference type="Proteomes" id="UP000218231"/>
    </source>
</evidence>
<dbReference type="AlphaFoldDB" id="A0A2A2KY43"/>
<dbReference type="EMBL" id="LIAE01007521">
    <property type="protein sequence ID" value="PAV78733.1"/>
    <property type="molecule type" value="Genomic_DNA"/>
</dbReference>
<feature type="region of interest" description="Disordered" evidence="1">
    <location>
        <begin position="118"/>
        <end position="151"/>
    </location>
</feature>
<keyword evidence="3" id="KW-1185">Reference proteome</keyword>
<sequence length="297" mass="33555">MGTFSISNSKVGRVLRGEVMTMFEKLCKSASYYERHVAYQDTHFLTVQKQIIKFTDPGLAKTGFREMELNLADLIILCYSAFSLNSLNQLSALKKDLELHRDTPTIIICDEDEYVEEDDEHTTKMSGSGSTSEGYESDPESRSSSIGRHKSMERIVRAHDDNAASIEEGRNFALELGPKCTFVQINSSKFEEGEAFLESLLQSVKSTKRTRRRLTLANIRFPRRLSKSMDRQENQIKRDSLSTGKIELAEESSEEKKLKSKSTSWSNLTALARSSRSNRSTKSSKSTDNQSKACVIM</sequence>
<protein>
    <submittedName>
        <fullName evidence="2">Uncharacterized protein</fullName>
    </submittedName>
</protein>